<sequence>MSNNSSPSTPMYEGDEFNRRLAGIPMEGSQNTDHQSPVVIEVNVHDIFMYGEMTQSGDSGYSTDQNTQVENRDWHRVFSPLLPSASPSPSRLSQRENRVRSLSPVQPVFLEEASPDMCTPTTPRAYALRVRNDLFPDLVSQPMVPPEYNLLIVGEILNTSRHSGGQSPEMYWRDDGNDEEMICHMEAYEEDEALNRCMDLYEGGE</sequence>
<comment type="caution">
    <text evidence="1">The sequence shown here is derived from an EMBL/GenBank/DDBJ whole genome shotgun (WGS) entry which is preliminary data.</text>
</comment>
<protein>
    <submittedName>
        <fullName evidence="1">Uncharacterized protein</fullName>
    </submittedName>
</protein>
<dbReference type="Proteomes" id="UP001160148">
    <property type="component" value="Unassembled WGS sequence"/>
</dbReference>
<keyword evidence="2" id="KW-1185">Reference proteome</keyword>
<accession>A0AAV0WKG5</accession>
<reference evidence="1 2" key="1">
    <citation type="submission" date="2023-01" db="EMBL/GenBank/DDBJ databases">
        <authorList>
            <person name="Whitehead M."/>
        </authorList>
    </citation>
    <scope>NUCLEOTIDE SEQUENCE [LARGE SCALE GENOMIC DNA]</scope>
</reference>
<evidence type="ECO:0000313" key="2">
    <source>
        <dbReference type="Proteomes" id="UP001160148"/>
    </source>
</evidence>
<dbReference type="EMBL" id="CARXXK010000002">
    <property type="protein sequence ID" value="CAI6356287.1"/>
    <property type="molecule type" value="Genomic_DNA"/>
</dbReference>
<dbReference type="AlphaFoldDB" id="A0AAV0WKG5"/>
<organism evidence="1 2">
    <name type="scientific">Macrosiphum euphorbiae</name>
    <name type="common">potato aphid</name>
    <dbReference type="NCBI Taxonomy" id="13131"/>
    <lineage>
        <taxon>Eukaryota</taxon>
        <taxon>Metazoa</taxon>
        <taxon>Ecdysozoa</taxon>
        <taxon>Arthropoda</taxon>
        <taxon>Hexapoda</taxon>
        <taxon>Insecta</taxon>
        <taxon>Pterygota</taxon>
        <taxon>Neoptera</taxon>
        <taxon>Paraneoptera</taxon>
        <taxon>Hemiptera</taxon>
        <taxon>Sternorrhyncha</taxon>
        <taxon>Aphidomorpha</taxon>
        <taxon>Aphidoidea</taxon>
        <taxon>Aphididae</taxon>
        <taxon>Macrosiphini</taxon>
        <taxon>Macrosiphum</taxon>
    </lineage>
</organism>
<evidence type="ECO:0000313" key="1">
    <source>
        <dbReference type="EMBL" id="CAI6356287.1"/>
    </source>
</evidence>
<name>A0AAV0WKG5_9HEMI</name>
<proteinExistence type="predicted"/>
<gene>
    <name evidence="1" type="ORF">MEUPH1_LOCUS12036</name>
</gene>